<reference evidence="8" key="1">
    <citation type="submission" date="2016-10" db="EMBL/GenBank/DDBJ databases">
        <authorList>
            <person name="Benchimol M."/>
            <person name="Almeida L.G."/>
            <person name="Vasconcelos A.T."/>
            <person name="Perreira-Neves A."/>
            <person name="Rosa I.A."/>
            <person name="Tasca T."/>
            <person name="Bogo M.R."/>
            <person name="de Souza W."/>
        </authorList>
    </citation>
    <scope>NUCLEOTIDE SEQUENCE [LARGE SCALE GENOMIC DNA]</scope>
    <source>
        <strain evidence="8">K</strain>
    </source>
</reference>
<dbReference type="FunFam" id="3.30.2160.10:FF:000002">
    <property type="entry name" value="Putative Ubiquitin-protein ligase E3C"/>
    <property type="match status" value="1"/>
</dbReference>
<evidence type="ECO:0000256" key="3">
    <source>
        <dbReference type="ARBA" id="ARBA00022679"/>
    </source>
</evidence>
<dbReference type="VEuPathDB" id="TrichDB:TRFO_22100"/>
<dbReference type="GeneID" id="94837069"/>
<keyword evidence="6" id="KW-0812">Transmembrane</keyword>
<dbReference type="PANTHER" id="PTHR45700">
    <property type="entry name" value="UBIQUITIN-PROTEIN LIGASE E3C"/>
    <property type="match status" value="1"/>
</dbReference>
<organism evidence="8 9">
    <name type="scientific">Tritrichomonas foetus</name>
    <dbReference type="NCBI Taxonomy" id="1144522"/>
    <lineage>
        <taxon>Eukaryota</taxon>
        <taxon>Metamonada</taxon>
        <taxon>Parabasalia</taxon>
        <taxon>Tritrichomonadida</taxon>
        <taxon>Tritrichomonadidae</taxon>
        <taxon>Tritrichomonas</taxon>
    </lineage>
</organism>
<feature type="transmembrane region" description="Helical" evidence="6">
    <location>
        <begin position="465"/>
        <end position="488"/>
    </location>
</feature>
<dbReference type="Pfam" id="PF16558">
    <property type="entry name" value="AZUL"/>
    <property type="match status" value="1"/>
</dbReference>
<dbReference type="EC" id="2.3.2.26" evidence="2"/>
<keyword evidence="8" id="KW-0436">Ligase</keyword>
<evidence type="ECO:0000256" key="1">
    <source>
        <dbReference type="ARBA" id="ARBA00000885"/>
    </source>
</evidence>
<evidence type="ECO:0000256" key="4">
    <source>
        <dbReference type="ARBA" id="ARBA00022786"/>
    </source>
</evidence>
<dbReference type="InterPro" id="IPR044611">
    <property type="entry name" value="E3A/B/C-like"/>
</dbReference>
<protein>
    <recommendedName>
        <fullName evidence="2">HECT-type E3 ubiquitin transferase</fullName>
        <ecNumber evidence="2">2.3.2.26</ecNumber>
    </recommendedName>
</protein>
<dbReference type="Gene3D" id="3.90.1750.10">
    <property type="entry name" value="Hect, E3 ligase catalytic domains"/>
    <property type="match status" value="1"/>
</dbReference>
<dbReference type="AlphaFoldDB" id="A0A1J4KD99"/>
<name>A0A1J4KD99_9EUKA</name>
<dbReference type="Pfam" id="PF00632">
    <property type="entry name" value="HECT"/>
    <property type="match status" value="1"/>
</dbReference>
<evidence type="ECO:0000256" key="6">
    <source>
        <dbReference type="SAM" id="Phobius"/>
    </source>
</evidence>
<dbReference type="FunFam" id="3.30.2410.10:FF:000003">
    <property type="entry name" value="probable E3 ubiquitin-protein ligase HERC4 isoform X1"/>
    <property type="match status" value="1"/>
</dbReference>
<evidence type="ECO:0000256" key="2">
    <source>
        <dbReference type="ARBA" id="ARBA00012485"/>
    </source>
</evidence>
<dbReference type="PROSITE" id="PS50237">
    <property type="entry name" value="HECT"/>
    <property type="match status" value="1"/>
</dbReference>
<dbReference type="Gene3D" id="6.10.130.10">
    <property type="entry name" value="Ubiquitin-protein ligase E3A, N-terminal zinc-binding domain (AZUL)"/>
    <property type="match status" value="1"/>
</dbReference>
<comment type="catalytic activity">
    <reaction evidence="1">
        <text>S-ubiquitinyl-[E2 ubiquitin-conjugating enzyme]-L-cysteine + [acceptor protein]-L-lysine = [E2 ubiquitin-conjugating enzyme]-L-cysteine + N(6)-ubiquitinyl-[acceptor protein]-L-lysine.</text>
        <dbReference type="EC" id="2.3.2.26"/>
    </reaction>
</comment>
<dbReference type="Gene3D" id="3.30.2410.10">
    <property type="entry name" value="Hect, E3 ligase catalytic domain"/>
    <property type="match status" value="1"/>
</dbReference>
<dbReference type="InterPro" id="IPR042556">
    <property type="entry name" value="AZUL_sf"/>
</dbReference>
<dbReference type="CDD" id="cd00078">
    <property type="entry name" value="HECTc"/>
    <property type="match status" value="1"/>
</dbReference>
<dbReference type="GO" id="GO:0061630">
    <property type="term" value="F:ubiquitin protein ligase activity"/>
    <property type="evidence" value="ECO:0007669"/>
    <property type="project" value="UniProtKB-EC"/>
</dbReference>
<dbReference type="EMBL" id="MLAK01000647">
    <property type="protein sequence ID" value="OHT09171.1"/>
    <property type="molecule type" value="Genomic_DNA"/>
</dbReference>
<dbReference type="OrthoDB" id="8068875at2759"/>
<evidence type="ECO:0000313" key="8">
    <source>
        <dbReference type="EMBL" id="OHT09171.1"/>
    </source>
</evidence>
<evidence type="ECO:0000256" key="5">
    <source>
        <dbReference type="PROSITE-ProRule" id="PRU00104"/>
    </source>
</evidence>
<keyword evidence="6" id="KW-1133">Transmembrane helix</keyword>
<dbReference type="InterPro" id="IPR032353">
    <property type="entry name" value="AZUL"/>
</dbReference>
<dbReference type="InterPro" id="IPR035983">
    <property type="entry name" value="Hect_E3_ubiquitin_ligase"/>
</dbReference>
<feature type="active site" description="Glycyl thioester intermediate" evidence="5">
    <location>
        <position position="697"/>
    </location>
</feature>
<dbReference type="SMART" id="SM00119">
    <property type="entry name" value="HECTc"/>
    <property type="match status" value="1"/>
</dbReference>
<dbReference type="GO" id="GO:0016874">
    <property type="term" value="F:ligase activity"/>
    <property type="evidence" value="ECO:0007669"/>
    <property type="project" value="UniProtKB-KW"/>
</dbReference>
<sequence>MSSLAGELIPQYFEQLIRGCDCIECREPECRSHKTFNDNFHFQNNNEAAYHAIKQTLRHPFDSHLCPGISRIRLDPSLQIDVDKFDNTIKSLIRTNESQPFISSSAHHTLQLFSNQYVFPYILLSNQNSLSKDNMAINDETIGDLIKLMQHNPKMFSEENFQDLVNNVLKENSNTFHHIRSLILLLIFDPFYSPKTFENTLIRILKNVISLNADSQTKVAQNIFFSHLVNLPRVLRQVLDICQNSLTMYIYDKKDRNLGLNPYNEQFLIISRFLMLLREAMFKVSIKPLPSKQFSNEIFSGLVEPAFFVQYFFGRLDPRLKNAISTFVSNTAIFTLDFKYKVFVDVQAAKQDVETRAAVLDMVSQNGFLLPQEQLIRGSHLNLEVRRDHIIEDTIDAVQLFRDQHLNRKLMVSFRGEDGVDAGGVSREYFHLLMEQLFSPDYGMFTLVQNSYYWFNQNDLGIMPIYYRTLGTVVALAVYNGIILPIRFPILMYKKILKKEITFNDLYEFDPEIAKSLKKIIDMKEKGEDVSALALNFTVTVDNFGEIKEIPLIPNGENEDVTNENVLEYIHLYVKWITNDSIDTKFKAFATGFWKLFNGKVFEMFAPDELDILVSGEPVRDWDSLRKNVKYSDGYRPNSRQVKWFWEIFDRFSDDMKCKFLQFTTGSDRAPVGGLASVVLTIQKTNDPTKLPVSHTCFSIFGLPCYSSKAEMEKKIRIALTQTEGFGLK</sequence>
<keyword evidence="6" id="KW-0472">Membrane</keyword>
<evidence type="ECO:0000313" key="9">
    <source>
        <dbReference type="Proteomes" id="UP000179807"/>
    </source>
</evidence>
<keyword evidence="4 5" id="KW-0833">Ubl conjugation pathway</keyword>
<dbReference type="RefSeq" id="XP_068362307.1">
    <property type="nucleotide sequence ID" value="XM_068502365.1"/>
</dbReference>
<dbReference type="SUPFAM" id="SSF56204">
    <property type="entry name" value="Hect, E3 ligase catalytic domain"/>
    <property type="match status" value="1"/>
</dbReference>
<dbReference type="InterPro" id="IPR000569">
    <property type="entry name" value="HECT_dom"/>
</dbReference>
<keyword evidence="9" id="KW-1185">Reference proteome</keyword>
<evidence type="ECO:0000259" key="7">
    <source>
        <dbReference type="PROSITE" id="PS50237"/>
    </source>
</evidence>
<keyword evidence="3" id="KW-0808">Transferase</keyword>
<feature type="domain" description="HECT" evidence="7">
    <location>
        <begin position="402"/>
        <end position="729"/>
    </location>
</feature>
<proteinExistence type="predicted"/>
<accession>A0A1J4KD99</accession>
<gene>
    <name evidence="8" type="ORF">TRFO_22100</name>
</gene>
<dbReference type="Proteomes" id="UP000179807">
    <property type="component" value="Unassembled WGS sequence"/>
</dbReference>
<comment type="caution">
    <text evidence="8">The sequence shown here is derived from an EMBL/GenBank/DDBJ whole genome shotgun (WGS) entry which is preliminary data.</text>
</comment>
<dbReference type="Gene3D" id="3.30.2160.10">
    <property type="entry name" value="Hect, E3 ligase catalytic domain"/>
    <property type="match status" value="1"/>
</dbReference>
<dbReference type="GO" id="GO:0000209">
    <property type="term" value="P:protein polyubiquitination"/>
    <property type="evidence" value="ECO:0007669"/>
    <property type="project" value="InterPro"/>
</dbReference>